<proteinExistence type="predicted"/>
<reference evidence="2 3" key="1">
    <citation type="submission" date="2019-10" db="EMBL/GenBank/DDBJ databases">
        <authorList>
            <person name="Wang R."/>
        </authorList>
    </citation>
    <scope>NUCLEOTIDE SEQUENCE [LARGE SCALE GENOMIC DNA]</scope>
    <source>
        <strain evidence="2 3">ATCC 19377</strain>
    </source>
</reference>
<dbReference type="Proteomes" id="UP000363590">
    <property type="component" value="Chromosome"/>
</dbReference>
<dbReference type="RefSeq" id="WP_193354170.1">
    <property type="nucleotide sequence ID" value="NZ_CP045571.1"/>
</dbReference>
<dbReference type="EMBL" id="CP045571">
    <property type="protein sequence ID" value="QFX96074.1"/>
    <property type="molecule type" value="Genomic_DNA"/>
</dbReference>
<accession>A0A5P9XR52</accession>
<gene>
    <name evidence="2" type="ORF">GCD22_01790</name>
</gene>
<feature type="coiled-coil region" evidence="1">
    <location>
        <begin position="85"/>
        <end position="147"/>
    </location>
</feature>
<evidence type="ECO:0000313" key="2">
    <source>
        <dbReference type="EMBL" id="QFX96074.1"/>
    </source>
</evidence>
<dbReference type="GeneID" id="60696121"/>
<dbReference type="AlphaFoldDB" id="A0A5P9XR52"/>
<evidence type="ECO:0000313" key="3">
    <source>
        <dbReference type="Proteomes" id="UP000363590"/>
    </source>
</evidence>
<dbReference type="KEGG" id="atx:GCD22_01790"/>
<keyword evidence="1" id="KW-0175">Coiled coil</keyword>
<organism evidence="2 3">
    <name type="scientific">Acidithiobacillus thiooxidans ATCC 19377</name>
    <dbReference type="NCBI Taxonomy" id="637390"/>
    <lineage>
        <taxon>Bacteria</taxon>
        <taxon>Pseudomonadati</taxon>
        <taxon>Pseudomonadota</taxon>
        <taxon>Acidithiobacillia</taxon>
        <taxon>Acidithiobacillales</taxon>
        <taxon>Acidithiobacillaceae</taxon>
        <taxon>Acidithiobacillus</taxon>
    </lineage>
</organism>
<name>A0A5P9XR52_ACITH</name>
<evidence type="ECO:0000256" key="1">
    <source>
        <dbReference type="SAM" id="Coils"/>
    </source>
</evidence>
<protein>
    <submittedName>
        <fullName evidence="2">Uncharacterized protein</fullName>
    </submittedName>
</protein>
<sequence>MGSDKSLAALTQHGQNSLKATRRKLEAALSRLVHGNPRRVKKGSKITAAAVAVEADVDRATLYRFHEPILVQIRKINDTAPRTQLKAHRSELAEAEAKLKEYRKLVEEAQAEVAALARINYRLDLRIHELETQLQVRDARIADYQKQMRAPATLQKVVTLPNAGDGETLS</sequence>